<accession>A0A2N9B6U1</accession>
<dbReference type="Proteomes" id="UP000235464">
    <property type="component" value="Chromosome I"/>
</dbReference>
<reference evidence="2" key="1">
    <citation type="submission" date="2017-11" db="EMBL/GenBank/DDBJ databases">
        <authorList>
            <person name="Wibberg D."/>
        </authorList>
    </citation>
    <scope>NUCLEOTIDE SEQUENCE [LARGE SCALE GENOMIC DNA]</scope>
</reference>
<proteinExistence type="predicted"/>
<evidence type="ECO:0008006" key="3">
    <source>
        <dbReference type="Google" id="ProtNLM"/>
    </source>
</evidence>
<gene>
    <name evidence="1" type="ORF">SCNRRL3882_2536</name>
</gene>
<organism evidence="1 2">
    <name type="scientific">Streptomyces chartreusis NRRL 3882</name>
    <dbReference type="NCBI Taxonomy" id="1079985"/>
    <lineage>
        <taxon>Bacteria</taxon>
        <taxon>Bacillati</taxon>
        <taxon>Actinomycetota</taxon>
        <taxon>Actinomycetes</taxon>
        <taxon>Kitasatosporales</taxon>
        <taxon>Streptomycetaceae</taxon>
        <taxon>Streptomyces</taxon>
    </lineage>
</organism>
<dbReference type="Gene3D" id="1.10.30.50">
    <property type="match status" value="1"/>
</dbReference>
<evidence type="ECO:0000313" key="1">
    <source>
        <dbReference type="EMBL" id="SOR79073.1"/>
    </source>
</evidence>
<keyword evidence="2" id="KW-1185">Reference proteome</keyword>
<dbReference type="EMBL" id="LT963352">
    <property type="protein sequence ID" value="SOR79073.1"/>
    <property type="molecule type" value="Genomic_DNA"/>
</dbReference>
<evidence type="ECO:0000313" key="2">
    <source>
        <dbReference type="Proteomes" id="UP000235464"/>
    </source>
</evidence>
<dbReference type="AlphaFoldDB" id="A0A2N9B6U1"/>
<sequence length="290" mass="32675">MGGADLIFIDIEEVGLRLSASWLASARKVKKDLAAATSAKERARIIDENGKLWRDLKADLAAVSHGKCWYCESRDFRSDNAVDHYRPKSSVKGIPAHPGYWWLAFDYENFRFACTFCNSWRKGPDGTAGGKSDYFPILAESERANDPDDILSDEIPLLIDPCCATDVALLWFDETGQVSANPHGVDFDSAADEKVTTSTRYYHLDHVPLVEARRAVYAEILKLCDDADKAQKRWNESRQSSARDRYREAMGDLARSLKRNREYSAVALCAIRSYRATSEAARLAFECLNR</sequence>
<protein>
    <recommendedName>
        <fullName evidence="3">TIGR02646 family protein</fullName>
    </recommendedName>
</protein>
<name>A0A2N9B6U1_STRCX</name>